<keyword evidence="2" id="KW-1185">Reference proteome</keyword>
<evidence type="ECO:0000313" key="2">
    <source>
        <dbReference type="Proteomes" id="UP000499080"/>
    </source>
</evidence>
<accession>A0A4Y1ZR50</accession>
<reference evidence="1 2" key="1">
    <citation type="journal article" date="2019" name="Sci. Rep.">
        <title>Orb-weaving spider Araneus ventricosus genome elucidates the spidroin gene catalogue.</title>
        <authorList>
            <person name="Kono N."/>
            <person name="Nakamura H."/>
            <person name="Ohtoshi R."/>
            <person name="Moran D.A.P."/>
            <person name="Shinohara A."/>
            <person name="Yoshida Y."/>
            <person name="Fujiwara M."/>
            <person name="Mori M."/>
            <person name="Tomita M."/>
            <person name="Arakawa K."/>
        </authorList>
    </citation>
    <scope>NUCLEOTIDE SEQUENCE [LARGE SCALE GENOMIC DNA]</scope>
</reference>
<dbReference type="EMBL" id="BGPR01076832">
    <property type="protein sequence ID" value="GBL62820.1"/>
    <property type="molecule type" value="Genomic_DNA"/>
</dbReference>
<organism evidence="1 2">
    <name type="scientific">Araneus ventricosus</name>
    <name type="common">Orbweaver spider</name>
    <name type="synonym">Epeira ventricosa</name>
    <dbReference type="NCBI Taxonomy" id="182803"/>
    <lineage>
        <taxon>Eukaryota</taxon>
        <taxon>Metazoa</taxon>
        <taxon>Ecdysozoa</taxon>
        <taxon>Arthropoda</taxon>
        <taxon>Chelicerata</taxon>
        <taxon>Arachnida</taxon>
        <taxon>Araneae</taxon>
        <taxon>Araneomorphae</taxon>
        <taxon>Entelegynae</taxon>
        <taxon>Araneoidea</taxon>
        <taxon>Araneidae</taxon>
        <taxon>Araneus</taxon>
    </lineage>
</organism>
<dbReference type="Proteomes" id="UP000499080">
    <property type="component" value="Unassembled WGS sequence"/>
</dbReference>
<sequence>MQFTYAQPIGSIKDESFHVIVYKFFPATRAETKSSTFIIPSGIYQQAENLFKEFRYIVLRLTADSRVGFRVPRNTLATFGKKLKDQLGFVQGTFVQGIYKSEYALELLAGITEVYVYCYIISVSLVGDSSASILKIIPVANEQNDQILKYFSVPLCFRVKKQFFVVIEIELRTNSGTPIKFILGKTNLVLSFRKRII</sequence>
<evidence type="ECO:0000313" key="1">
    <source>
        <dbReference type="EMBL" id="GBL62820.1"/>
    </source>
</evidence>
<dbReference type="AlphaFoldDB" id="A0A4Y1ZR50"/>
<comment type="caution">
    <text evidence="1">The sequence shown here is derived from an EMBL/GenBank/DDBJ whole genome shotgun (WGS) entry which is preliminary data.</text>
</comment>
<gene>
    <name evidence="1" type="ORF">AVEN_48202_1</name>
</gene>
<proteinExistence type="predicted"/>
<name>A0A4Y1ZR50_ARAVE</name>
<protein>
    <submittedName>
        <fullName evidence="1">Uncharacterized protein</fullName>
    </submittedName>
</protein>